<dbReference type="Proteomes" id="UP000007110">
    <property type="component" value="Unassembled WGS sequence"/>
</dbReference>
<dbReference type="InParanoid" id="A0A7M7ND43"/>
<dbReference type="SUPFAM" id="SSF52743">
    <property type="entry name" value="Subtilisin-like"/>
    <property type="match status" value="1"/>
</dbReference>
<dbReference type="PRINTS" id="PR00723">
    <property type="entry name" value="SUBTILISIN"/>
</dbReference>
<name>A0A7M7ND43_STRPU</name>
<keyword evidence="3 5" id="KW-0378">Hydrolase</keyword>
<evidence type="ECO:0000256" key="1">
    <source>
        <dbReference type="ARBA" id="ARBA00011073"/>
    </source>
</evidence>
<sequence>MFGGNPVFLLIISTLVIIQDDKRCWVTAAALPNPPVNLLDRIDQASLPFDGAPYDRNDATDVTIFILDTGVLFTHDEFTNGRVRFYNDTVTPNSPFMVDVNGHGTRCASTAAGANIGVAQGATVESIRVAGSDGLAAANDVLAGLDDVQRWWNKNPGSKCVVSYSLISTSFSTTLNYAFGNVSKNTDCVVVVAAGNQGSDVSQADACNYSPSASPHVITVGGSRFRQNGMSDDRIGISNYGPCVDIYAPARNIDLAAPSGSSNSHYLRSSGTSFATPAVAGAAAMILSTTSLTPTGRKTMTDLVLDILVATSSKDKLRSLPSSNAATLPSNNRLLNVASDIFYA</sequence>
<dbReference type="PANTHER" id="PTHR43806:SF58">
    <property type="entry name" value="ALKALINE PROTEASE 1-RELATED"/>
    <property type="match status" value="1"/>
</dbReference>
<dbReference type="PROSITE" id="PS00138">
    <property type="entry name" value="SUBTILASE_SER"/>
    <property type="match status" value="1"/>
</dbReference>
<dbReference type="AlphaFoldDB" id="A0A7M7ND43"/>
<accession>A0A7M7ND43</accession>
<evidence type="ECO:0000256" key="5">
    <source>
        <dbReference type="PROSITE-ProRule" id="PRU01240"/>
    </source>
</evidence>
<dbReference type="RefSeq" id="XP_030834958.1">
    <property type="nucleotide sequence ID" value="XM_030979098.1"/>
</dbReference>
<dbReference type="Gene3D" id="3.40.50.200">
    <property type="entry name" value="Peptidase S8/S53 domain"/>
    <property type="match status" value="1"/>
</dbReference>
<feature type="chain" id="PRO_5029757262" description="Peptidase S8/S53 domain-containing protein" evidence="6">
    <location>
        <begin position="19"/>
        <end position="344"/>
    </location>
</feature>
<dbReference type="GeneID" id="100890382"/>
<dbReference type="InterPro" id="IPR050131">
    <property type="entry name" value="Peptidase_S8_subtilisin-like"/>
</dbReference>
<feature type="signal peptide" evidence="6">
    <location>
        <begin position="1"/>
        <end position="18"/>
    </location>
</feature>
<evidence type="ECO:0000256" key="6">
    <source>
        <dbReference type="SAM" id="SignalP"/>
    </source>
</evidence>
<dbReference type="EnsemblMetazoa" id="XM_030979098">
    <property type="protein sequence ID" value="XP_030834958"/>
    <property type="gene ID" value="LOC100890382"/>
</dbReference>
<reference evidence="9" key="1">
    <citation type="submission" date="2015-02" db="EMBL/GenBank/DDBJ databases">
        <title>Genome sequencing for Strongylocentrotus purpuratus.</title>
        <authorList>
            <person name="Murali S."/>
            <person name="Liu Y."/>
            <person name="Vee V."/>
            <person name="English A."/>
            <person name="Wang M."/>
            <person name="Skinner E."/>
            <person name="Han Y."/>
            <person name="Muzny D.M."/>
            <person name="Worley K.C."/>
            <person name="Gibbs R.A."/>
        </authorList>
    </citation>
    <scope>NUCLEOTIDE SEQUENCE</scope>
</reference>
<protein>
    <recommendedName>
        <fullName evidence="7">Peptidase S8/S53 domain-containing protein</fullName>
    </recommendedName>
</protein>
<dbReference type="GO" id="GO:0004252">
    <property type="term" value="F:serine-type endopeptidase activity"/>
    <property type="evidence" value="ECO:0000318"/>
    <property type="project" value="GO_Central"/>
</dbReference>
<dbReference type="PROSITE" id="PS00137">
    <property type="entry name" value="SUBTILASE_HIS"/>
    <property type="match status" value="1"/>
</dbReference>
<dbReference type="InterPro" id="IPR000209">
    <property type="entry name" value="Peptidase_S8/S53_dom"/>
</dbReference>
<keyword evidence="4 5" id="KW-0720">Serine protease</keyword>
<dbReference type="PANTHER" id="PTHR43806">
    <property type="entry name" value="PEPTIDASE S8"/>
    <property type="match status" value="1"/>
</dbReference>
<dbReference type="InterPro" id="IPR015500">
    <property type="entry name" value="Peptidase_S8_subtilisin-rel"/>
</dbReference>
<keyword evidence="9" id="KW-1185">Reference proteome</keyword>
<feature type="active site" description="Charge relay system" evidence="5">
    <location>
        <position position="273"/>
    </location>
</feature>
<evidence type="ECO:0000313" key="8">
    <source>
        <dbReference type="EnsemblMetazoa" id="XP_030834958"/>
    </source>
</evidence>
<reference evidence="8" key="2">
    <citation type="submission" date="2021-01" db="UniProtKB">
        <authorList>
            <consortium name="EnsemblMetazoa"/>
        </authorList>
    </citation>
    <scope>IDENTIFICATION</scope>
</reference>
<feature type="domain" description="Peptidase S8/S53" evidence="7">
    <location>
        <begin position="61"/>
        <end position="292"/>
    </location>
</feature>
<feature type="active site" description="Charge relay system" evidence="5">
    <location>
        <position position="68"/>
    </location>
</feature>
<proteinExistence type="inferred from homology"/>
<dbReference type="FunFam" id="3.40.50.200:FF:000033">
    <property type="entry name" value="Uncharacterized protein"/>
    <property type="match status" value="1"/>
</dbReference>
<dbReference type="Pfam" id="PF00082">
    <property type="entry name" value="Peptidase_S8"/>
    <property type="match status" value="1"/>
</dbReference>
<evidence type="ECO:0000256" key="2">
    <source>
        <dbReference type="ARBA" id="ARBA00022670"/>
    </source>
</evidence>
<dbReference type="KEGG" id="spu:100890382"/>
<comment type="similarity">
    <text evidence="1 5">Belongs to the peptidase S8 family.</text>
</comment>
<dbReference type="PROSITE" id="PS51892">
    <property type="entry name" value="SUBTILASE"/>
    <property type="match status" value="1"/>
</dbReference>
<dbReference type="InterPro" id="IPR023828">
    <property type="entry name" value="Peptidase_S8_Ser-AS"/>
</dbReference>
<dbReference type="InterPro" id="IPR036852">
    <property type="entry name" value="Peptidase_S8/S53_dom_sf"/>
</dbReference>
<keyword evidence="2 5" id="KW-0645">Protease</keyword>
<feature type="active site" description="Charge relay system" evidence="5">
    <location>
        <position position="103"/>
    </location>
</feature>
<keyword evidence="6" id="KW-0732">Signal</keyword>
<organism evidence="8 9">
    <name type="scientific">Strongylocentrotus purpuratus</name>
    <name type="common">Purple sea urchin</name>
    <dbReference type="NCBI Taxonomy" id="7668"/>
    <lineage>
        <taxon>Eukaryota</taxon>
        <taxon>Metazoa</taxon>
        <taxon>Echinodermata</taxon>
        <taxon>Eleutherozoa</taxon>
        <taxon>Echinozoa</taxon>
        <taxon>Echinoidea</taxon>
        <taxon>Euechinoidea</taxon>
        <taxon>Echinacea</taxon>
        <taxon>Camarodonta</taxon>
        <taxon>Echinidea</taxon>
        <taxon>Strongylocentrotidae</taxon>
        <taxon>Strongylocentrotus</taxon>
    </lineage>
</organism>
<dbReference type="InterPro" id="IPR022398">
    <property type="entry name" value="Peptidase_S8_His-AS"/>
</dbReference>
<evidence type="ECO:0000313" key="9">
    <source>
        <dbReference type="Proteomes" id="UP000007110"/>
    </source>
</evidence>
<dbReference type="GO" id="GO:0006508">
    <property type="term" value="P:proteolysis"/>
    <property type="evidence" value="ECO:0007669"/>
    <property type="project" value="UniProtKB-KW"/>
</dbReference>
<evidence type="ECO:0000256" key="3">
    <source>
        <dbReference type="ARBA" id="ARBA00022801"/>
    </source>
</evidence>
<dbReference type="GO" id="GO:0005615">
    <property type="term" value="C:extracellular space"/>
    <property type="evidence" value="ECO:0000318"/>
    <property type="project" value="GO_Central"/>
</dbReference>
<dbReference type="OrthoDB" id="1896086at2759"/>
<evidence type="ECO:0000259" key="7">
    <source>
        <dbReference type="Pfam" id="PF00082"/>
    </source>
</evidence>
<evidence type="ECO:0000256" key="4">
    <source>
        <dbReference type="ARBA" id="ARBA00022825"/>
    </source>
</evidence>